<proteinExistence type="predicted"/>
<evidence type="ECO:0000313" key="2">
    <source>
        <dbReference type="EMBL" id="MFC6879124.1"/>
    </source>
</evidence>
<dbReference type="Proteomes" id="UP001596380">
    <property type="component" value="Unassembled WGS sequence"/>
</dbReference>
<gene>
    <name evidence="2" type="ORF">ACFQKB_05020</name>
</gene>
<dbReference type="Gene3D" id="2.60.120.260">
    <property type="entry name" value="Galactose-binding domain-like"/>
    <property type="match status" value="1"/>
</dbReference>
<comment type="caution">
    <text evidence="2">The sequence shown here is derived from an EMBL/GenBank/DDBJ whole genome shotgun (WGS) entry which is preliminary data.</text>
</comment>
<dbReference type="InterPro" id="IPR013830">
    <property type="entry name" value="SGNH_hydro"/>
</dbReference>
<organism evidence="2 3">
    <name type="scientific">Actinomadura yumaensis</name>
    <dbReference type="NCBI Taxonomy" id="111807"/>
    <lineage>
        <taxon>Bacteria</taxon>
        <taxon>Bacillati</taxon>
        <taxon>Actinomycetota</taxon>
        <taxon>Actinomycetes</taxon>
        <taxon>Streptosporangiales</taxon>
        <taxon>Thermomonosporaceae</taxon>
        <taxon>Actinomadura</taxon>
    </lineage>
</organism>
<dbReference type="SUPFAM" id="SSF52266">
    <property type="entry name" value="SGNH hydrolase"/>
    <property type="match status" value="1"/>
</dbReference>
<dbReference type="RefSeq" id="WP_160823813.1">
    <property type="nucleotide sequence ID" value="NZ_JBHSXS010000002.1"/>
</dbReference>
<evidence type="ECO:0000313" key="3">
    <source>
        <dbReference type="Proteomes" id="UP001596380"/>
    </source>
</evidence>
<accession>A0ABW2CBX2</accession>
<dbReference type="InterPro" id="IPR036514">
    <property type="entry name" value="SGNH_hydro_sf"/>
</dbReference>
<protein>
    <submittedName>
        <fullName evidence="2">GDSL-type esterase/lipase family protein</fullName>
    </submittedName>
</protein>
<feature type="domain" description="SGNH hydrolase-type esterase" evidence="1">
    <location>
        <begin position="166"/>
        <end position="352"/>
    </location>
</feature>
<keyword evidence="3" id="KW-1185">Reference proteome</keyword>
<dbReference type="EMBL" id="JBHSXS010000002">
    <property type="protein sequence ID" value="MFC6879124.1"/>
    <property type="molecule type" value="Genomic_DNA"/>
</dbReference>
<evidence type="ECO:0000259" key="1">
    <source>
        <dbReference type="Pfam" id="PF13472"/>
    </source>
</evidence>
<name>A0ABW2CBX2_9ACTN</name>
<reference evidence="3" key="1">
    <citation type="journal article" date="2019" name="Int. J. Syst. Evol. Microbiol.">
        <title>The Global Catalogue of Microorganisms (GCM) 10K type strain sequencing project: providing services to taxonomists for standard genome sequencing and annotation.</title>
        <authorList>
            <consortium name="The Broad Institute Genomics Platform"/>
            <consortium name="The Broad Institute Genome Sequencing Center for Infectious Disease"/>
            <person name="Wu L."/>
            <person name="Ma J."/>
        </authorList>
    </citation>
    <scope>NUCLEOTIDE SEQUENCE [LARGE SCALE GENOMIC DNA]</scope>
    <source>
        <strain evidence="3">JCM 3369</strain>
    </source>
</reference>
<sequence>MNGRALAAFLTGVADVGDGPRGGIVPHRLPGWARVQHDQPDLRWAEGCPAGAALRLRTAASRLVLAIAATAVELDGVTFPDPPVLAVLDGGVTTARPIAPFDVVPVDGPGAPRRNGPAEVVIERPAVDGVVEIRLPHNCRVELLGLEADAPVTRAGEPAGLRWVHYGSSISHCANAPSPDRAWPAQVADALGWRLRNLAFSGNAQLDPFAARVIASADADLITLKVGINLVNADSMRHRAFLPALHGFLDTIREARPETPIVVFTAIACPAQEHTPGPSVMEDGAYRGARRALEADGGALTLARTREVVERVVAARRERDPRLFAVDGRELFGARDAHLLADGLHPTQEGNDLIARRFPGLLPPEALPG</sequence>
<dbReference type="Pfam" id="PF13472">
    <property type="entry name" value="Lipase_GDSL_2"/>
    <property type="match status" value="1"/>
</dbReference>
<dbReference type="Gene3D" id="3.40.50.1110">
    <property type="entry name" value="SGNH hydrolase"/>
    <property type="match status" value="1"/>
</dbReference>